<protein>
    <submittedName>
        <fullName evidence="1">Uncharacterized protein</fullName>
    </submittedName>
</protein>
<reference evidence="1 2" key="1">
    <citation type="submission" date="2009-12" db="EMBL/GenBank/DDBJ databases">
        <authorList>
            <person name="Shrivastava S."/>
            <person name="Madupu R."/>
            <person name="Durkin A.S."/>
            <person name="Torralba M."/>
            <person name="Methe B."/>
            <person name="Sutton G.G."/>
            <person name="Strausberg R.L."/>
            <person name="Nelson K.E."/>
        </authorList>
    </citation>
    <scope>NUCLEOTIDE SEQUENCE [LARGE SCALE GENOMIC DNA]</scope>
    <source>
        <strain evidence="1 2">W5455</strain>
    </source>
</reference>
<comment type="caution">
    <text evidence="1">The sequence shown here is derived from an EMBL/GenBank/DDBJ whole genome shotgun (WGS) entry which is preliminary data.</text>
</comment>
<accession>A0ABP2HVA0</accession>
<evidence type="ECO:0000313" key="1">
    <source>
        <dbReference type="EMBL" id="EFB90932.1"/>
    </source>
</evidence>
<proteinExistence type="predicted"/>
<dbReference type="EMBL" id="ADFP01000055">
    <property type="protein sequence ID" value="EFB90932.1"/>
    <property type="molecule type" value="Genomic_DNA"/>
</dbReference>
<organism evidence="1 2">
    <name type="scientific">Pyramidobacter piscolens W5455</name>
    <dbReference type="NCBI Taxonomy" id="352165"/>
    <lineage>
        <taxon>Bacteria</taxon>
        <taxon>Thermotogati</taxon>
        <taxon>Synergistota</taxon>
        <taxon>Synergistia</taxon>
        <taxon>Synergistales</taxon>
        <taxon>Dethiosulfovibrionaceae</taxon>
        <taxon>Pyramidobacter</taxon>
    </lineage>
</organism>
<dbReference type="Proteomes" id="UP000006462">
    <property type="component" value="Unassembled WGS sequence"/>
</dbReference>
<evidence type="ECO:0000313" key="2">
    <source>
        <dbReference type="Proteomes" id="UP000006462"/>
    </source>
</evidence>
<sequence>MQIFYFYRVSHIRSPPLKCVHYKSTISLLPDENCNFVYIFRERDAPHKKDRPARQPACSAKLFYNPMRRGI</sequence>
<keyword evidence="2" id="KW-1185">Reference proteome</keyword>
<gene>
    <name evidence="1" type="ORF">HMPREF7215_2651</name>
</gene>
<name>A0ABP2HVA0_9BACT</name>